<organism evidence="1 2">
    <name type="scientific">Hymenobacter tibetensis</name>
    <dbReference type="NCBI Taxonomy" id="497967"/>
    <lineage>
        <taxon>Bacteria</taxon>
        <taxon>Pseudomonadati</taxon>
        <taxon>Bacteroidota</taxon>
        <taxon>Cytophagia</taxon>
        <taxon>Cytophagales</taxon>
        <taxon>Hymenobacteraceae</taxon>
        <taxon>Hymenobacter</taxon>
    </lineage>
</organism>
<dbReference type="RefSeq" id="WP_243800495.1">
    <property type="nucleotide sequence ID" value="NZ_CP094669.1"/>
</dbReference>
<keyword evidence="2" id="KW-1185">Reference proteome</keyword>
<name>A0ABY4D135_9BACT</name>
<dbReference type="EMBL" id="CP094669">
    <property type="protein sequence ID" value="UOG75977.1"/>
    <property type="molecule type" value="Genomic_DNA"/>
</dbReference>
<gene>
    <name evidence="1" type="ORF">MTX78_05095</name>
</gene>
<accession>A0ABY4D135</accession>
<evidence type="ECO:0000313" key="2">
    <source>
        <dbReference type="Proteomes" id="UP000831113"/>
    </source>
</evidence>
<evidence type="ECO:0008006" key="3">
    <source>
        <dbReference type="Google" id="ProtNLM"/>
    </source>
</evidence>
<evidence type="ECO:0000313" key="1">
    <source>
        <dbReference type="EMBL" id="UOG75977.1"/>
    </source>
</evidence>
<proteinExistence type="predicted"/>
<protein>
    <recommendedName>
        <fullName evidence="3">RiboL-PSP-HEPN domain-containing protein</fullName>
    </recommendedName>
</protein>
<sequence length="198" mass="22416">MSKQMTSDLRIESVIAAVADHNRNAIEHIDSRLEGFLKIFNEAFPIEDDFLRGRVEAITWSLFSSILSLYANQNNGAVLVELYSLIEKFSIRDFPGKITDDKEKKGVIASLIERKNLTDIAPLYNTLGIWDSDDIAFIGKISKIRNGIAHKNEKLISKSINNGKEVHYLDIDSMVNKHDACNYIINSIKIFVKLSNDK</sequence>
<dbReference type="Proteomes" id="UP000831113">
    <property type="component" value="Chromosome"/>
</dbReference>
<reference evidence="1 2" key="1">
    <citation type="submission" date="2022-03" db="EMBL/GenBank/DDBJ databases">
        <title>Hymenobactersp. isolated from the air.</title>
        <authorList>
            <person name="Won M."/>
            <person name="Kwon S.-W."/>
        </authorList>
    </citation>
    <scope>NUCLEOTIDE SEQUENCE [LARGE SCALE GENOMIC DNA]</scope>
    <source>
        <strain evidence="1 2">KACC 21982</strain>
    </source>
</reference>